<dbReference type="SUPFAM" id="SSF52172">
    <property type="entry name" value="CheY-like"/>
    <property type="match status" value="1"/>
</dbReference>
<keyword evidence="6" id="KW-0804">Transcription</keyword>
<dbReference type="AlphaFoldDB" id="A0A9D0ZU91"/>
<dbReference type="EMBL" id="DVFT01000089">
    <property type="protein sequence ID" value="HIQ96077.1"/>
    <property type="molecule type" value="Genomic_DNA"/>
</dbReference>
<dbReference type="Pfam" id="PF00072">
    <property type="entry name" value="Response_reg"/>
    <property type="match status" value="1"/>
</dbReference>
<dbReference type="InterPro" id="IPR001789">
    <property type="entry name" value="Sig_transdc_resp-reg_receiver"/>
</dbReference>
<keyword evidence="4" id="KW-0805">Transcription regulation</keyword>
<dbReference type="Gene3D" id="3.40.50.2300">
    <property type="match status" value="1"/>
</dbReference>
<evidence type="ECO:0000256" key="8">
    <source>
        <dbReference type="PROSITE-ProRule" id="PRU00169"/>
    </source>
</evidence>
<dbReference type="GO" id="GO:0000156">
    <property type="term" value="F:phosphorelay response regulator activity"/>
    <property type="evidence" value="ECO:0007669"/>
    <property type="project" value="TreeGrafter"/>
</dbReference>
<dbReference type="PROSITE" id="PS50110">
    <property type="entry name" value="RESPONSE_REGULATORY"/>
    <property type="match status" value="1"/>
</dbReference>
<dbReference type="GO" id="GO:0000976">
    <property type="term" value="F:transcription cis-regulatory region binding"/>
    <property type="evidence" value="ECO:0007669"/>
    <property type="project" value="TreeGrafter"/>
</dbReference>
<evidence type="ECO:0000256" key="3">
    <source>
        <dbReference type="ARBA" id="ARBA00023012"/>
    </source>
</evidence>
<feature type="modified residue" description="4-aspartylphosphate" evidence="8">
    <location>
        <position position="54"/>
    </location>
</feature>
<comment type="caution">
    <text evidence="10">The sequence shown here is derived from an EMBL/GenBank/DDBJ whole genome shotgun (WGS) entry which is preliminary data.</text>
</comment>
<evidence type="ECO:0000256" key="5">
    <source>
        <dbReference type="ARBA" id="ARBA00023125"/>
    </source>
</evidence>
<evidence type="ECO:0000259" key="9">
    <source>
        <dbReference type="PROSITE" id="PS50110"/>
    </source>
</evidence>
<evidence type="ECO:0000256" key="6">
    <source>
        <dbReference type="ARBA" id="ARBA00023163"/>
    </source>
</evidence>
<reference evidence="10" key="1">
    <citation type="submission" date="2020-10" db="EMBL/GenBank/DDBJ databases">
        <authorList>
            <person name="Gilroy R."/>
        </authorList>
    </citation>
    <scope>NUCLEOTIDE SEQUENCE</scope>
    <source>
        <strain evidence="10">ChiSjej3B21-11622</strain>
    </source>
</reference>
<feature type="domain" description="Response regulatory" evidence="9">
    <location>
        <begin position="2"/>
        <end position="119"/>
    </location>
</feature>
<dbReference type="GO" id="GO:0032993">
    <property type="term" value="C:protein-DNA complex"/>
    <property type="evidence" value="ECO:0007669"/>
    <property type="project" value="TreeGrafter"/>
</dbReference>
<reference evidence="10" key="2">
    <citation type="journal article" date="2021" name="PeerJ">
        <title>Extensive microbial diversity within the chicken gut microbiome revealed by metagenomics and culture.</title>
        <authorList>
            <person name="Gilroy R."/>
            <person name="Ravi A."/>
            <person name="Getino M."/>
            <person name="Pursley I."/>
            <person name="Horton D.L."/>
            <person name="Alikhan N.F."/>
            <person name="Baker D."/>
            <person name="Gharbi K."/>
            <person name="Hall N."/>
            <person name="Watson M."/>
            <person name="Adriaenssens E.M."/>
            <person name="Foster-Nyarko E."/>
            <person name="Jarju S."/>
            <person name="Secka A."/>
            <person name="Antonio M."/>
            <person name="Oren A."/>
            <person name="Chaudhuri R.R."/>
            <person name="La Ragione R."/>
            <person name="Hildebrand F."/>
            <person name="Pallen M.J."/>
        </authorList>
    </citation>
    <scope>NUCLEOTIDE SEQUENCE</scope>
    <source>
        <strain evidence="10">ChiSjej3B21-11622</strain>
    </source>
</reference>
<organism evidence="10 11">
    <name type="scientific">Candidatus Limivivens merdigallinarum</name>
    <dbReference type="NCBI Taxonomy" id="2840859"/>
    <lineage>
        <taxon>Bacteria</taxon>
        <taxon>Bacillati</taxon>
        <taxon>Bacillota</taxon>
        <taxon>Clostridia</taxon>
        <taxon>Lachnospirales</taxon>
        <taxon>Lachnospiraceae</taxon>
        <taxon>Lachnospiraceae incertae sedis</taxon>
        <taxon>Candidatus Limivivens</taxon>
    </lineage>
</organism>
<name>A0A9D0ZU91_9FIRM</name>
<feature type="non-terminal residue" evidence="10">
    <location>
        <position position="418"/>
    </location>
</feature>
<evidence type="ECO:0000256" key="1">
    <source>
        <dbReference type="ARBA" id="ARBA00018672"/>
    </source>
</evidence>
<evidence type="ECO:0000256" key="4">
    <source>
        <dbReference type="ARBA" id="ARBA00023015"/>
    </source>
</evidence>
<dbReference type="GO" id="GO:0006355">
    <property type="term" value="P:regulation of DNA-templated transcription"/>
    <property type="evidence" value="ECO:0007669"/>
    <property type="project" value="TreeGrafter"/>
</dbReference>
<protein>
    <recommendedName>
        <fullName evidence="1">Stage 0 sporulation protein A homolog</fullName>
    </recommendedName>
</protein>
<comment type="function">
    <text evidence="7">May play the central regulatory role in sporulation. It may be an element of the effector pathway responsible for the activation of sporulation genes in response to nutritional stress. Spo0A may act in concert with spo0H (a sigma factor) to control the expression of some genes that are critical to the sporulation process.</text>
</comment>
<proteinExistence type="predicted"/>
<evidence type="ECO:0000313" key="10">
    <source>
        <dbReference type="EMBL" id="HIQ96077.1"/>
    </source>
</evidence>
<gene>
    <name evidence="10" type="ORF">IAB26_05910</name>
</gene>
<evidence type="ECO:0000256" key="2">
    <source>
        <dbReference type="ARBA" id="ARBA00022553"/>
    </source>
</evidence>
<dbReference type="InterPro" id="IPR011006">
    <property type="entry name" value="CheY-like_superfamily"/>
</dbReference>
<sequence>MKLLIVDDEELTRSGLISSSNWRSLGIEEVLQADDGLNGLALARKEKPDIVLCDIRMPRMDGIHMVEKIQEFLPDTPAIFMSGYSDKEYLKAAIKLKAVNYVEKPLNPKEIEEAVQAAIEECNRNFRLRRNATLHSQETALRLALQLTYPYDQRKDIILRYLDELSLPLSETTPLCTVIVEMRGGVELSENRLSAFHDSFGMFLASYHLNMLSVNKHSQYQVYHLYGDALFERNLLSVCHYMRDYYLKLGECFLAAGDIVSGYSNAYHSYSSAVIRIQTGFFFDSGIILTPFQESVSRSFGPLPAISAFEDALDRKKAESAMEILDQYYACYHENASLLVNQVKDVYYVLFTALAHARQKFKLSSESREDESILAFLENCFTLKELHKTIQKKTERLFHDLENFIPENTTIFLIKDYI</sequence>
<dbReference type="InterPro" id="IPR039420">
    <property type="entry name" value="WalR-like"/>
</dbReference>
<dbReference type="GO" id="GO:0005829">
    <property type="term" value="C:cytosol"/>
    <property type="evidence" value="ECO:0007669"/>
    <property type="project" value="TreeGrafter"/>
</dbReference>
<accession>A0A9D0ZU91</accession>
<evidence type="ECO:0000256" key="7">
    <source>
        <dbReference type="ARBA" id="ARBA00024867"/>
    </source>
</evidence>
<dbReference type="PANTHER" id="PTHR48111:SF1">
    <property type="entry name" value="TWO-COMPONENT RESPONSE REGULATOR ORR33"/>
    <property type="match status" value="1"/>
</dbReference>
<keyword evidence="5" id="KW-0238">DNA-binding</keyword>
<evidence type="ECO:0000313" key="11">
    <source>
        <dbReference type="Proteomes" id="UP000886886"/>
    </source>
</evidence>
<keyword evidence="2 8" id="KW-0597">Phosphoprotein</keyword>
<dbReference type="Proteomes" id="UP000886886">
    <property type="component" value="Unassembled WGS sequence"/>
</dbReference>
<dbReference type="CDD" id="cd17536">
    <property type="entry name" value="REC_YesN-like"/>
    <property type="match status" value="1"/>
</dbReference>
<dbReference type="SMART" id="SM00448">
    <property type="entry name" value="REC"/>
    <property type="match status" value="1"/>
</dbReference>
<dbReference type="PANTHER" id="PTHR48111">
    <property type="entry name" value="REGULATOR OF RPOS"/>
    <property type="match status" value="1"/>
</dbReference>
<keyword evidence="3" id="KW-0902">Two-component regulatory system</keyword>